<name>Q0UWN7_PHANO</name>
<evidence type="ECO:0000313" key="2">
    <source>
        <dbReference type="Proteomes" id="UP000001055"/>
    </source>
</evidence>
<dbReference type="Proteomes" id="UP000001055">
    <property type="component" value="Unassembled WGS sequence"/>
</dbReference>
<evidence type="ECO:0000313" key="1">
    <source>
        <dbReference type="EMBL" id="EAT89032.1"/>
    </source>
</evidence>
<gene>
    <name evidence="1" type="ORF">SNOG_03827</name>
</gene>
<dbReference type="KEGG" id="pno:SNOG_03827"/>
<dbReference type="GeneID" id="5971235"/>
<protein>
    <submittedName>
        <fullName evidence="1">Uncharacterized protein</fullName>
    </submittedName>
</protein>
<dbReference type="InParanoid" id="Q0UWN7"/>
<reference evidence="2" key="1">
    <citation type="journal article" date="2007" name="Plant Cell">
        <title>Dothideomycete-plant interactions illuminated by genome sequencing and EST analysis of the wheat pathogen Stagonospora nodorum.</title>
        <authorList>
            <person name="Hane J.K."/>
            <person name="Lowe R.G."/>
            <person name="Solomon P.S."/>
            <person name="Tan K.C."/>
            <person name="Schoch C.L."/>
            <person name="Spatafora J.W."/>
            <person name="Crous P.W."/>
            <person name="Kodira C."/>
            <person name="Birren B.W."/>
            <person name="Galagan J.E."/>
            <person name="Torriani S.F."/>
            <person name="McDonald B.A."/>
            <person name="Oliver R.P."/>
        </authorList>
    </citation>
    <scope>NUCLEOTIDE SEQUENCE [LARGE SCALE GENOMIC DNA]</scope>
    <source>
        <strain evidence="2">SN15 / ATCC MYA-4574 / FGSC 10173</strain>
    </source>
</reference>
<accession>Q0UWN7</accession>
<dbReference type="AlphaFoldDB" id="Q0UWN7"/>
<organism evidence="1 2">
    <name type="scientific">Phaeosphaeria nodorum (strain SN15 / ATCC MYA-4574 / FGSC 10173)</name>
    <name type="common">Glume blotch fungus</name>
    <name type="synonym">Parastagonospora nodorum</name>
    <dbReference type="NCBI Taxonomy" id="321614"/>
    <lineage>
        <taxon>Eukaryota</taxon>
        <taxon>Fungi</taxon>
        <taxon>Dikarya</taxon>
        <taxon>Ascomycota</taxon>
        <taxon>Pezizomycotina</taxon>
        <taxon>Dothideomycetes</taxon>
        <taxon>Pleosporomycetidae</taxon>
        <taxon>Pleosporales</taxon>
        <taxon>Pleosporineae</taxon>
        <taxon>Phaeosphaeriaceae</taxon>
        <taxon>Parastagonospora</taxon>
    </lineage>
</organism>
<dbReference type="EMBL" id="CH445329">
    <property type="protein sequence ID" value="EAT89032.1"/>
    <property type="molecule type" value="Genomic_DNA"/>
</dbReference>
<dbReference type="RefSeq" id="XP_001794372.1">
    <property type="nucleotide sequence ID" value="XM_001794320.1"/>
</dbReference>
<proteinExistence type="predicted"/>
<sequence length="34" mass="3916">MSVEHEMLAKSRMADWSGITISYELLLLQYGWGV</sequence>